<feature type="transmembrane region" description="Helical" evidence="6">
    <location>
        <begin position="221"/>
        <end position="238"/>
    </location>
</feature>
<dbReference type="PANTHER" id="PTHR21236:SF1">
    <property type="entry name" value="PROTEIN YIPF6"/>
    <property type="match status" value="1"/>
</dbReference>
<dbReference type="EMBL" id="JH819065">
    <property type="protein sequence ID" value="EKC23196.1"/>
    <property type="molecule type" value="Genomic_DNA"/>
</dbReference>
<dbReference type="AlphaFoldDB" id="K1QNR7"/>
<evidence type="ECO:0000256" key="3">
    <source>
        <dbReference type="ARBA" id="ARBA00022692"/>
    </source>
</evidence>
<accession>K1QNR7</accession>
<feature type="domain" description="Yip1" evidence="7">
    <location>
        <begin position="76"/>
        <end position="236"/>
    </location>
</feature>
<evidence type="ECO:0000259" key="7">
    <source>
        <dbReference type="Pfam" id="PF04893"/>
    </source>
</evidence>
<keyword evidence="3 6" id="KW-0812">Transmembrane</keyword>
<dbReference type="GO" id="GO:0005802">
    <property type="term" value="C:trans-Golgi network"/>
    <property type="evidence" value="ECO:0007669"/>
    <property type="project" value="TreeGrafter"/>
</dbReference>
<dbReference type="SUPFAM" id="SSF103473">
    <property type="entry name" value="MFS general substrate transporter"/>
    <property type="match status" value="1"/>
</dbReference>
<comment type="subcellular location">
    <subcellularLocation>
        <location evidence="6">Golgi apparatus membrane</location>
        <topology evidence="6">Multi-pass membrane protein</topology>
    </subcellularLocation>
    <subcellularLocation>
        <location evidence="1">Membrane</location>
        <topology evidence="1">Multi-pass membrane protein</topology>
    </subcellularLocation>
</comment>
<dbReference type="PANTHER" id="PTHR21236">
    <property type="entry name" value="GOLGI MEMBRANE PROTEIN YIP1"/>
    <property type="match status" value="1"/>
</dbReference>
<feature type="transmembrane region" description="Helical" evidence="6">
    <location>
        <begin position="188"/>
        <end position="209"/>
    </location>
</feature>
<name>K1QNR7_MAGGI</name>
<dbReference type="InterPro" id="IPR036259">
    <property type="entry name" value="MFS_trans_sf"/>
</dbReference>
<comment type="similarity">
    <text evidence="2 6">Belongs to the YIP1 family.</text>
</comment>
<dbReference type="InterPro" id="IPR006977">
    <property type="entry name" value="Yip1_dom"/>
</dbReference>
<keyword evidence="4 6" id="KW-1133">Transmembrane helix</keyword>
<dbReference type="InterPro" id="IPR045231">
    <property type="entry name" value="Yip1/4-like"/>
</dbReference>
<dbReference type="HOGENOM" id="CLU_059592_3_0_1"/>
<dbReference type="FunCoup" id="K1QNR7">
    <property type="interactions" value="1349"/>
</dbReference>
<gene>
    <name evidence="8" type="ORF">CGI_10013616</name>
</gene>
<evidence type="ECO:0000256" key="6">
    <source>
        <dbReference type="RuleBase" id="RU361264"/>
    </source>
</evidence>
<feature type="transmembrane region" description="Helical" evidence="6">
    <location>
        <begin position="160"/>
        <end position="182"/>
    </location>
</feature>
<proteinExistence type="inferred from homology"/>
<evidence type="ECO:0000256" key="2">
    <source>
        <dbReference type="ARBA" id="ARBA00010596"/>
    </source>
</evidence>
<dbReference type="InParanoid" id="K1QNR7"/>
<keyword evidence="5 6" id="KW-0472">Membrane</keyword>
<evidence type="ECO:0000313" key="8">
    <source>
        <dbReference type="EMBL" id="EKC23196.1"/>
    </source>
</evidence>
<feature type="transmembrane region" description="Helical" evidence="6">
    <location>
        <begin position="127"/>
        <end position="148"/>
    </location>
</feature>
<reference evidence="8" key="1">
    <citation type="journal article" date="2012" name="Nature">
        <title>The oyster genome reveals stress adaptation and complexity of shell formation.</title>
        <authorList>
            <person name="Zhang G."/>
            <person name="Fang X."/>
            <person name="Guo X."/>
            <person name="Li L."/>
            <person name="Luo R."/>
            <person name="Xu F."/>
            <person name="Yang P."/>
            <person name="Zhang L."/>
            <person name="Wang X."/>
            <person name="Qi H."/>
            <person name="Xiong Z."/>
            <person name="Que H."/>
            <person name="Xie Y."/>
            <person name="Holland P.W."/>
            <person name="Paps J."/>
            <person name="Zhu Y."/>
            <person name="Wu F."/>
            <person name="Chen Y."/>
            <person name="Wang J."/>
            <person name="Peng C."/>
            <person name="Meng J."/>
            <person name="Yang L."/>
            <person name="Liu J."/>
            <person name="Wen B."/>
            <person name="Zhang N."/>
            <person name="Huang Z."/>
            <person name="Zhu Q."/>
            <person name="Feng Y."/>
            <person name="Mount A."/>
            <person name="Hedgecock D."/>
            <person name="Xu Z."/>
            <person name="Liu Y."/>
            <person name="Domazet-Loso T."/>
            <person name="Du Y."/>
            <person name="Sun X."/>
            <person name="Zhang S."/>
            <person name="Liu B."/>
            <person name="Cheng P."/>
            <person name="Jiang X."/>
            <person name="Li J."/>
            <person name="Fan D."/>
            <person name="Wang W."/>
            <person name="Fu W."/>
            <person name="Wang T."/>
            <person name="Wang B."/>
            <person name="Zhang J."/>
            <person name="Peng Z."/>
            <person name="Li Y."/>
            <person name="Li N."/>
            <person name="Wang J."/>
            <person name="Chen M."/>
            <person name="He Y."/>
            <person name="Tan F."/>
            <person name="Song X."/>
            <person name="Zheng Q."/>
            <person name="Huang R."/>
            <person name="Yang H."/>
            <person name="Du X."/>
            <person name="Chen L."/>
            <person name="Yang M."/>
            <person name="Gaffney P.M."/>
            <person name="Wang S."/>
            <person name="Luo L."/>
            <person name="She Z."/>
            <person name="Ming Y."/>
            <person name="Huang W."/>
            <person name="Zhang S."/>
            <person name="Huang B."/>
            <person name="Zhang Y."/>
            <person name="Qu T."/>
            <person name="Ni P."/>
            <person name="Miao G."/>
            <person name="Wang J."/>
            <person name="Wang Q."/>
            <person name="Steinberg C.E."/>
            <person name="Wang H."/>
            <person name="Li N."/>
            <person name="Qian L."/>
            <person name="Zhang G."/>
            <person name="Li Y."/>
            <person name="Yang H."/>
            <person name="Liu X."/>
            <person name="Wang J."/>
            <person name="Yin Y."/>
            <person name="Wang J."/>
        </authorList>
    </citation>
    <scope>NUCLEOTIDE SEQUENCE [LARGE SCALE GENOMIC DNA]</scope>
    <source>
        <strain evidence="8">05x7-T-G4-1.051#20</strain>
    </source>
</reference>
<evidence type="ECO:0000256" key="4">
    <source>
        <dbReference type="ARBA" id="ARBA00022989"/>
    </source>
</evidence>
<evidence type="ECO:0000256" key="1">
    <source>
        <dbReference type="ARBA" id="ARBA00004141"/>
    </source>
</evidence>
<dbReference type="GO" id="GO:0000139">
    <property type="term" value="C:Golgi membrane"/>
    <property type="evidence" value="ECO:0007669"/>
    <property type="project" value="UniProtKB-SubCell"/>
</dbReference>
<feature type="transmembrane region" description="Helical" evidence="6">
    <location>
        <begin position="89"/>
        <end position="107"/>
    </location>
</feature>
<dbReference type="GO" id="GO:0006888">
    <property type="term" value="P:endoplasmic reticulum to Golgi vesicle-mediated transport"/>
    <property type="evidence" value="ECO:0007669"/>
    <property type="project" value="InterPro"/>
</dbReference>
<evidence type="ECO:0000256" key="5">
    <source>
        <dbReference type="ARBA" id="ARBA00023136"/>
    </source>
</evidence>
<dbReference type="Pfam" id="PF04893">
    <property type="entry name" value="Yip1"/>
    <property type="match status" value="1"/>
</dbReference>
<protein>
    <recommendedName>
        <fullName evidence="6">Protein YIPF</fullName>
    </recommendedName>
</protein>
<sequence length="244" mass="27094">MNKHKRPPLDVCYLEGLNCNHVAAIKGLNDVPLEGEILSPNAGTEGEEQEFNTLDEPVRETIMRDLKAIGIKFWHVLYPKQSKALLKEWDLWGPLILCVFMAIMLQGSSPDSSNSNNKDKGDGGPQFAEVFVIFWVGAVVVTLNTKLLGGNISFFQSICVLGYCVCPLTVALIVCRIILIATQSTLLFIIRFVIVIAAFGWSTFASTAFLADSQPSHRKALAIYPIFLFYFVISWLIISHTHTS</sequence>
<organism evidence="8">
    <name type="scientific">Magallana gigas</name>
    <name type="common">Pacific oyster</name>
    <name type="synonym">Crassostrea gigas</name>
    <dbReference type="NCBI Taxonomy" id="29159"/>
    <lineage>
        <taxon>Eukaryota</taxon>
        <taxon>Metazoa</taxon>
        <taxon>Spiralia</taxon>
        <taxon>Lophotrochozoa</taxon>
        <taxon>Mollusca</taxon>
        <taxon>Bivalvia</taxon>
        <taxon>Autobranchia</taxon>
        <taxon>Pteriomorphia</taxon>
        <taxon>Ostreida</taxon>
        <taxon>Ostreoidea</taxon>
        <taxon>Ostreidae</taxon>
        <taxon>Magallana</taxon>
    </lineage>
</organism>